<evidence type="ECO:0000256" key="7">
    <source>
        <dbReference type="ARBA" id="ARBA00023033"/>
    </source>
</evidence>
<protein>
    <submittedName>
        <fullName evidence="10">Uncharacterized protein</fullName>
    </submittedName>
</protein>
<keyword evidence="6 8" id="KW-0408">Iron</keyword>
<evidence type="ECO:0000256" key="1">
    <source>
        <dbReference type="ARBA" id="ARBA00001971"/>
    </source>
</evidence>
<organism evidence="10 11">
    <name type="scientific">Claviceps africana</name>
    <dbReference type="NCBI Taxonomy" id="83212"/>
    <lineage>
        <taxon>Eukaryota</taxon>
        <taxon>Fungi</taxon>
        <taxon>Dikarya</taxon>
        <taxon>Ascomycota</taxon>
        <taxon>Pezizomycotina</taxon>
        <taxon>Sordariomycetes</taxon>
        <taxon>Hypocreomycetidae</taxon>
        <taxon>Hypocreales</taxon>
        <taxon>Clavicipitaceae</taxon>
        <taxon>Claviceps</taxon>
    </lineage>
</organism>
<dbReference type="Proteomes" id="UP000811619">
    <property type="component" value="Unassembled WGS sequence"/>
</dbReference>
<dbReference type="PRINTS" id="PR00465">
    <property type="entry name" value="EP450IV"/>
</dbReference>
<comment type="caution">
    <text evidence="10">The sequence shown here is derived from an EMBL/GenBank/DDBJ whole genome shotgun (WGS) entry which is preliminary data.</text>
</comment>
<evidence type="ECO:0000256" key="4">
    <source>
        <dbReference type="ARBA" id="ARBA00022723"/>
    </source>
</evidence>
<feature type="binding site" description="axial binding residue" evidence="8">
    <location>
        <position position="485"/>
    </location>
    <ligand>
        <name>heme</name>
        <dbReference type="ChEBI" id="CHEBI:30413"/>
    </ligand>
    <ligandPart>
        <name>Fe</name>
        <dbReference type="ChEBI" id="CHEBI:18248"/>
    </ligandPart>
</feature>
<gene>
    <name evidence="10" type="ORF">E4U42_003917</name>
</gene>
<dbReference type="GO" id="GO:0016705">
    <property type="term" value="F:oxidoreductase activity, acting on paired donors, with incorporation or reduction of molecular oxygen"/>
    <property type="evidence" value="ECO:0007669"/>
    <property type="project" value="InterPro"/>
</dbReference>
<keyword evidence="4 8" id="KW-0479">Metal-binding</keyword>
<accession>A0A8K0J732</accession>
<evidence type="ECO:0000256" key="6">
    <source>
        <dbReference type="ARBA" id="ARBA00023004"/>
    </source>
</evidence>
<dbReference type="Pfam" id="PF00067">
    <property type="entry name" value="p450"/>
    <property type="match status" value="1"/>
</dbReference>
<dbReference type="GO" id="GO:0020037">
    <property type="term" value="F:heme binding"/>
    <property type="evidence" value="ECO:0007669"/>
    <property type="project" value="InterPro"/>
</dbReference>
<dbReference type="CDD" id="cd11041">
    <property type="entry name" value="CYP503A1-like"/>
    <property type="match status" value="1"/>
</dbReference>
<dbReference type="EMBL" id="SRPY01000334">
    <property type="protein sequence ID" value="KAG5925806.1"/>
    <property type="molecule type" value="Genomic_DNA"/>
</dbReference>
<keyword evidence="7" id="KW-0503">Monooxygenase</keyword>
<evidence type="ECO:0000313" key="11">
    <source>
        <dbReference type="Proteomes" id="UP000811619"/>
    </source>
</evidence>
<dbReference type="AlphaFoldDB" id="A0A8K0J732"/>
<evidence type="ECO:0000256" key="9">
    <source>
        <dbReference type="SAM" id="Phobius"/>
    </source>
</evidence>
<evidence type="ECO:0000256" key="8">
    <source>
        <dbReference type="PIRSR" id="PIRSR602403-1"/>
    </source>
</evidence>
<keyword evidence="9" id="KW-0472">Membrane</keyword>
<dbReference type="SUPFAM" id="SSF48264">
    <property type="entry name" value="Cytochrome P450"/>
    <property type="match status" value="1"/>
</dbReference>
<reference evidence="10" key="1">
    <citation type="journal article" date="2020" name="bioRxiv">
        <title>Whole genome comparisons of ergot fungi reveals the divergence and evolution of species within the genus Claviceps are the result of varying mechanisms driving genome evolution and host range expansion.</title>
        <authorList>
            <person name="Wyka S.A."/>
            <person name="Mondo S.J."/>
            <person name="Liu M."/>
            <person name="Dettman J."/>
            <person name="Nalam V."/>
            <person name="Broders K.D."/>
        </authorList>
    </citation>
    <scope>NUCLEOTIDE SEQUENCE</scope>
    <source>
        <strain evidence="10">CCC 489</strain>
    </source>
</reference>
<dbReference type="GO" id="GO:0005506">
    <property type="term" value="F:iron ion binding"/>
    <property type="evidence" value="ECO:0007669"/>
    <property type="project" value="InterPro"/>
</dbReference>
<comment type="cofactor">
    <cofactor evidence="1 8">
        <name>heme</name>
        <dbReference type="ChEBI" id="CHEBI:30413"/>
    </cofactor>
</comment>
<name>A0A8K0J732_9HYPO</name>
<comment type="pathway">
    <text evidence="2">Secondary metabolite biosynthesis.</text>
</comment>
<evidence type="ECO:0000256" key="5">
    <source>
        <dbReference type="ARBA" id="ARBA00023002"/>
    </source>
</evidence>
<dbReference type="OrthoDB" id="1844152at2759"/>
<keyword evidence="5" id="KW-0560">Oxidoreductase</keyword>
<keyword evidence="9" id="KW-0812">Transmembrane</keyword>
<dbReference type="InterPro" id="IPR002403">
    <property type="entry name" value="Cyt_P450_E_grp-IV"/>
</dbReference>
<dbReference type="GO" id="GO:0004497">
    <property type="term" value="F:monooxygenase activity"/>
    <property type="evidence" value="ECO:0007669"/>
    <property type="project" value="UniProtKB-KW"/>
</dbReference>
<proteinExistence type="inferred from homology"/>
<feature type="transmembrane region" description="Helical" evidence="9">
    <location>
        <begin position="21"/>
        <end position="42"/>
    </location>
</feature>
<comment type="similarity">
    <text evidence="3">Belongs to the cytochrome P450 family.</text>
</comment>
<dbReference type="InterPro" id="IPR036396">
    <property type="entry name" value="Cyt_P450_sf"/>
</dbReference>
<dbReference type="InterPro" id="IPR001128">
    <property type="entry name" value="Cyt_P450"/>
</dbReference>
<dbReference type="PANTHER" id="PTHR46206">
    <property type="entry name" value="CYTOCHROME P450"/>
    <property type="match status" value="1"/>
</dbReference>
<dbReference type="PANTHER" id="PTHR46206:SF4">
    <property type="entry name" value="P450, PUTATIVE (EUROFUNG)-RELATED"/>
    <property type="match status" value="1"/>
</dbReference>
<evidence type="ECO:0000256" key="3">
    <source>
        <dbReference type="ARBA" id="ARBA00010617"/>
    </source>
</evidence>
<sequence>MFITWANTILASLAKDHSSTLAARVAVAVFPLVSVLALLGLVGKAKRYDNAKSPYPVADAGLGSGGLFGSLRQRQQWFDNGSRIIHDAYKRFPDTIFTLPSPDYTIIVLPARFLDEVKNIPRSVGNLSHFISQWLMGTWTTADYAMIDASVREAITKQYIGRIGQVIEPTAQETDHAVSGYLGDFKDYTPILVQSKMAEIASQIMCRTLVGPDLCRNPEFLASASDCSIHLMMGAIVMKRVPEFARPLFAVLTPFLYRIRSCRRTMKRLLRPLIQQSLEWRRSRPESWEAHVKTDEMNSLEWLVEVSSPEDLTVDTIFHRFTAISFAALHATAGTISNALLDLASDFDRWAPDLRREVATVLGSRSTKEITNADLSKMWLLDSFLKESQRFNQPGSMLTVNRKMNQQHTLSTGDVIPKNTTVCFAGASMSLSEEYFHNPHEFDGFRFARLREAAAHDTTGQKQQGLQFTSSHAGSLHFGHGRYACPGRFLGSLVSKLVMIDLLQRYDMELGGSGRRPDNIFVLDIGAVDPKAELLLRDRVV</sequence>
<evidence type="ECO:0000256" key="2">
    <source>
        <dbReference type="ARBA" id="ARBA00005179"/>
    </source>
</evidence>
<keyword evidence="11" id="KW-1185">Reference proteome</keyword>
<keyword evidence="8" id="KW-0349">Heme</keyword>
<evidence type="ECO:0000313" key="10">
    <source>
        <dbReference type="EMBL" id="KAG5925806.1"/>
    </source>
</evidence>
<keyword evidence="9" id="KW-1133">Transmembrane helix</keyword>
<dbReference type="Gene3D" id="1.10.630.10">
    <property type="entry name" value="Cytochrome P450"/>
    <property type="match status" value="1"/>
</dbReference>